<dbReference type="Proteomes" id="UP000825935">
    <property type="component" value="Chromosome 9"/>
</dbReference>
<dbReference type="InterPro" id="IPR002885">
    <property type="entry name" value="PPR_rpt"/>
</dbReference>
<dbReference type="PROSITE" id="PS51375">
    <property type="entry name" value="PPR"/>
    <property type="match status" value="8"/>
</dbReference>
<dbReference type="SUPFAM" id="SSF81901">
    <property type="entry name" value="HCP-like"/>
    <property type="match status" value="2"/>
</dbReference>
<dbReference type="EMBL" id="CM035414">
    <property type="protein sequence ID" value="KAH7430301.1"/>
    <property type="molecule type" value="Genomic_DNA"/>
</dbReference>
<feature type="repeat" description="PPR" evidence="2">
    <location>
        <begin position="200"/>
        <end position="234"/>
    </location>
</feature>
<dbReference type="FunFam" id="1.25.40.10:FF:000285">
    <property type="entry name" value="Pentatricopeptide repeat-containing protein, chloroplastic"/>
    <property type="match status" value="1"/>
</dbReference>
<feature type="repeat" description="PPR" evidence="2">
    <location>
        <begin position="303"/>
        <end position="337"/>
    </location>
</feature>
<dbReference type="GO" id="GO:0009451">
    <property type="term" value="P:RNA modification"/>
    <property type="evidence" value="ECO:0007669"/>
    <property type="project" value="InterPro"/>
</dbReference>
<feature type="repeat" description="PPR" evidence="2">
    <location>
        <begin position="405"/>
        <end position="439"/>
    </location>
</feature>
<dbReference type="AlphaFoldDB" id="A0A8T2U6W9"/>
<dbReference type="FunFam" id="1.25.40.10:FF:000073">
    <property type="entry name" value="Pentatricopeptide repeat-containing protein chloroplastic"/>
    <property type="match status" value="1"/>
</dbReference>
<feature type="repeat" description="PPR" evidence="2">
    <location>
        <begin position="645"/>
        <end position="679"/>
    </location>
</feature>
<dbReference type="GO" id="GO:0048731">
    <property type="term" value="P:system development"/>
    <property type="evidence" value="ECO:0007669"/>
    <property type="project" value="UniProtKB-ARBA"/>
</dbReference>
<feature type="repeat" description="PPR" evidence="2">
    <location>
        <begin position="610"/>
        <end position="644"/>
    </location>
</feature>
<dbReference type="InterPro" id="IPR046960">
    <property type="entry name" value="PPR_At4g14850-like_plant"/>
</dbReference>
<organism evidence="3 4">
    <name type="scientific">Ceratopteris richardii</name>
    <name type="common">Triangle waterfern</name>
    <dbReference type="NCBI Taxonomy" id="49495"/>
    <lineage>
        <taxon>Eukaryota</taxon>
        <taxon>Viridiplantae</taxon>
        <taxon>Streptophyta</taxon>
        <taxon>Embryophyta</taxon>
        <taxon>Tracheophyta</taxon>
        <taxon>Polypodiopsida</taxon>
        <taxon>Polypodiidae</taxon>
        <taxon>Polypodiales</taxon>
        <taxon>Pteridineae</taxon>
        <taxon>Pteridaceae</taxon>
        <taxon>Parkerioideae</taxon>
        <taxon>Ceratopteris</taxon>
    </lineage>
</organism>
<sequence length="787" mass="86654">MQRGDGHVLWGATRVKHTKTYSGKNGSEALIPSFAASLKSTATNKDLHQGARIHADIRAHGLLNSNTFLGNMVVNMYIKCGALSTAQQVLDEEMPARDIVTWSSLIAGYVQQGQVQEALKCYERMQRESIYPNAVTYACILKACSIIGDLKEGARIHDEIVTRGLLVGNVVLVTALISMYANCGALLKAKQVLDGLHVRNVFAWSALIAGYVHQGKGKEALRCWERMQHEGFSPNAITYTSLLKACAITGDLDKGKRIHEHILGQSMLRKDVVLGNALVDMYVKCNAVTKADQVLRNEMSVRNVISWSTLIAGCSQQGKGKEALDCYRQMQEDGLTPDVGTYVSVLKACSIIGDIDKGKQIHHEIVIHELMRSNSVINNALIDMYAKCGAITKAQKVLDEFPARSVVSWNALIGGYTHLGKGREALDCFERMQSEQIPADATTYACILKACGITKQLDRGRHIHDEITVQGLPDGNIVLGNALIDMYAKCCEIAKAKEILEGLADRDVVSWNALICGYIQQGCGKEALECYERMRTDGIYPDAVVYSGILKACGLMGELEKGEQVHATVRNQGLLESDIVLGNALIDMYVKCGAVAKARQVLEKEMPSRNEYSWSTLISGYAQQGESEQALDCFEQIRQNGFTPNRVCWNALIGGYAQQGLAKEALNCFRWMEHEGMPPDAVTFICVLNACSHSGLVDEGQMYFKNMEEKYGIIPEMEHCICMIDLFTRAGHFNKATSLIRSMPACDHPPLWSALLSACGKWGNLDLGRLAFDCAMEFDEPDPTAHV</sequence>
<evidence type="ECO:0000313" key="3">
    <source>
        <dbReference type="EMBL" id="KAH7430300.1"/>
    </source>
</evidence>
<comment type="caution">
    <text evidence="3">The sequence shown here is derived from an EMBL/GenBank/DDBJ whole genome shotgun (WGS) entry which is preliminary data.</text>
</comment>
<keyword evidence="4" id="KW-1185">Reference proteome</keyword>
<feature type="repeat" description="PPR" evidence="2">
    <location>
        <begin position="507"/>
        <end position="541"/>
    </location>
</feature>
<dbReference type="GO" id="GO:0003723">
    <property type="term" value="F:RNA binding"/>
    <property type="evidence" value="ECO:0007669"/>
    <property type="project" value="InterPro"/>
</dbReference>
<dbReference type="PANTHER" id="PTHR24015:SF739">
    <property type="entry name" value="OS03G0644200 PROTEIN"/>
    <property type="match status" value="1"/>
</dbReference>
<dbReference type="SUPFAM" id="SSF48452">
    <property type="entry name" value="TPR-like"/>
    <property type="match status" value="1"/>
</dbReference>
<feature type="repeat" description="PPR" evidence="2">
    <location>
        <begin position="98"/>
        <end position="132"/>
    </location>
</feature>
<feature type="repeat" description="PPR" evidence="2">
    <location>
        <begin position="133"/>
        <end position="167"/>
    </location>
</feature>
<dbReference type="Pfam" id="PF01535">
    <property type="entry name" value="PPR"/>
    <property type="match status" value="3"/>
</dbReference>
<proteinExistence type="predicted"/>
<dbReference type="Pfam" id="PF13041">
    <property type="entry name" value="PPR_2"/>
    <property type="match status" value="6"/>
</dbReference>
<dbReference type="FunFam" id="1.25.40.10:FF:000031">
    <property type="entry name" value="Pentatricopeptide repeat-containing protein mitochondrial"/>
    <property type="match status" value="3"/>
</dbReference>
<gene>
    <name evidence="3" type="ORF">KP509_09G092300</name>
</gene>
<dbReference type="InterPro" id="IPR011990">
    <property type="entry name" value="TPR-like_helical_dom_sf"/>
</dbReference>
<dbReference type="FunFam" id="1.25.40.10:FF:000158">
    <property type="entry name" value="pentatricopeptide repeat-containing protein At2g33680"/>
    <property type="match status" value="1"/>
</dbReference>
<keyword evidence="1" id="KW-0677">Repeat</keyword>
<dbReference type="Gene3D" id="1.25.40.10">
    <property type="entry name" value="Tetratricopeptide repeat domain"/>
    <property type="match status" value="7"/>
</dbReference>
<dbReference type="EMBL" id="CM035414">
    <property type="protein sequence ID" value="KAH7430300.1"/>
    <property type="molecule type" value="Genomic_DNA"/>
</dbReference>
<evidence type="ECO:0000256" key="2">
    <source>
        <dbReference type="PROSITE-ProRule" id="PRU00708"/>
    </source>
</evidence>
<accession>A0A8T2U6W9</accession>
<dbReference type="NCBIfam" id="TIGR00756">
    <property type="entry name" value="PPR"/>
    <property type="match status" value="7"/>
</dbReference>
<name>A0A8T2U6W9_CERRI</name>
<dbReference type="PANTHER" id="PTHR24015">
    <property type="entry name" value="OS07G0578800 PROTEIN-RELATED"/>
    <property type="match status" value="1"/>
</dbReference>
<reference evidence="3" key="1">
    <citation type="submission" date="2021-08" db="EMBL/GenBank/DDBJ databases">
        <title>WGS assembly of Ceratopteris richardii.</title>
        <authorList>
            <person name="Marchant D.B."/>
            <person name="Chen G."/>
            <person name="Jenkins J."/>
            <person name="Shu S."/>
            <person name="Leebens-Mack J."/>
            <person name="Grimwood J."/>
            <person name="Schmutz J."/>
            <person name="Soltis P."/>
            <person name="Soltis D."/>
            <person name="Chen Z.-H."/>
        </authorList>
    </citation>
    <scope>NUCLEOTIDE SEQUENCE</scope>
    <source>
        <strain evidence="3">Whitten #5841</strain>
        <tissue evidence="3">Leaf</tissue>
    </source>
</reference>
<evidence type="ECO:0000313" key="4">
    <source>
        <dbReference type="Proteomes" id="UP000825935"/>
    </source>
</evidence>
<evidence type="ECO:0008006" key="5">
    <source>
        <dbReference type="Google" id="ProtNLM"/>
    </source>
</evidence>
<evidence type="ECO:0000256" key="1">
    <source>
        <dbReference type="ARBA" id="ARBA00022737"/>
    </source>
</evidence>
<protein>
    <recommendedName>
        <fullName evidence="5">Pentatricopeptide repeat-containing protein</fullName>
    </recommendedName>
</protein>
<dbReference type="OrthoDB" id="185373at2759"/>